<proteinExistence type="predicted"/>
<sequence>MIKSGRCTLVFLECSNESTSKGNGQENGIDEPRPSKSVDLFSEASSLHEKMLSFSEDLNALIKRRKRTDAECRQTALEISASPRALSGNI</sequence>
<dbReference type="OrthoDB" id="5872236at2759"/>
<dbReference type="AlphaFoldDB" id="A0A2G9URZ0"/>
<evidence type="ECO:0000313" key="2">
    <source>
        <dbReference type="Proteomes" id="UP000230423"/>
    </source>
</evidence>
<dbReference type="EMBL" id="KZ345724">
    <property type="protein sequence ID" value="PIO72260.1"/>
    <property type="molecule type" value="Genomic_DNA"/>
</dbReference>
<evidence type="ECO:0000313" key="1">
    <source>
        <dbReference type="EMBL" id="PIO72260.1"/>
    </source>
</evidence>
<keyword evidence="2" id="KW-1185">Reference proteome</keyword>
<organism evidence="1 2">
    <name type="scientific">Teladorsagia circumcincta</name>
    <name type="common">Brown stomach worm</name>
    <name type="synonym">Ostertagia circumcincta</name>
    <dbReference type="NCBI Taxonomy" id="45464"/>
    <lineage>
        <taxon>Eukaryota</taxon>
        <taxon>Metazoa</taxon>
        <taxon>Ecdysozoa</taxon>
        <taxon>Nematoda</taxon>
        <taxon>Chromadorea</taxon>
        <taxon>Rhabditida</taxon>
        <taxon>Rhabditina</taxon>
        <taxon>Rhabditomorpha</taxon>
        <taxon>Strongyloidea</taxon>
        <taxon>Trichostrongylidae</taxon>
        <taxon>Teladorsagia</taxon>
    </lineage>
</organism>
<dbReference type="Proteomes" id="UP000230423">
    <property type="component" value="Unassembled WGS sequence"/>
</dbReference>
<reference evidence="1 2" key="1">
    <citation type="submission" date="2015-09" db="EMBL/GenBank/DDBJ databases">
        <title>Draft genome of the parasitic nematode Teladorsagia circumcincta isolate WARC Sus (inbred).</title>
        <authorList>
            <person name="Mitreva M."/>
        </authorList>
    </citation>
    <scope>NUCLEOTIDE SEQUENCE [LARGE SCALE GENOMIC DNA]</scope>
    <source>
        <strain evidence="1 2">S</strain>
    </source>
</reference>
<protein>
    <submittedName>
        <fullName evidence="1">Uncharacterized protein</fullName>
    </submittedName>
</protein>
<gene>
    <name evidence="1" type="ORF">TELCIR_05824</name>
</gene>
<accession>A0A2G9URZ0</accession>
<name>A0A2G9URZ0_TELCI</name>